<evidence type="ECO:0000313" key="1">
    <source>
        <dbReference type="EMBL" id="SUZ60636.1"/>
    </source>
</evidence>
<sequence length="255" mass="29106">MRKFLTLSFCLICTFIYSQDSKNRVTGKVESESSKTSLQNVHVLNLSKVVGTITDGEGVFEINASVNDTLYFSYIGYKPLKIIVTNDLIKYEDNDLTFNLTELALALEEVIITPYRLTGYLEIDVKNAPINSSPRYRIIGLPNLGYEGGRRTRSGISKVLGAIFNPADFLNSLFKRNPKKMAKLRLMREDEQIKILLSTKFDREVLVQLLGIPKIDINEILRNCSFSDTFIKEANDLQIMEAINECYDEYKLLEF</sequence>
<name>A0A381P138_9ZZZZ</name>
<reference evidence="1" key="1">
    <citation type="submission" date="2018-05" db="EMBL/GenBank/DDBJ databases">
        <authorList>
            <person name="Lanie J.A."/>
            <person name="Ng W.-L."/>
            <person name="Kazmierczak K.M."/>
            <person name="Andrzejewski T.M."/>
            <person name="Davidsen T.M."/>
            <person name="Wayne K.J."/>
            <person name="Tettelin H."/>
            <person name="Glass J.I."/>
            <person name="Rusch D."/>
            <person name="Podicherti R."/>
            <person name="Tsui H.-C.T."/>
            <person name="Winkler M.E."/>
        </authorList>
    </citation>
    <scope>NUCLEOTIDE SEQUENCE</scope>
</reference>
<proteinExistence type="predicted"/>
<organism evidence="1">
    <name type="scientific">marine metagenome</name>
    <dbReference type="NCBI Taxonomy" id="408172"/>
    <lineage>
        <taxon>unclassified sequences</taxon>
        <taxon>metagenomes</taxon>
        <taxon>ecological metagenomes</taxon>
    </lineage>
</organism>
<dbReference type="InterPro" id="IPR008969">
    <property type="entry name" value="CarboxyPept-like_regulatory"/>
</dbReference>
<dbReference type="Pfam" id="PF13715">
    <property type="entry name" value="CarbopepD_reg_2"/>
    <property type="match status" value="1"/>
</dbReference>
<protein>
    <recommendedName>
        <fullName evidence="2">TonB-dependent receptor plug domain-containing protein</fullName>
    </recommendedName>
</protein>
<gene>
    <name evidence="1" type="ORF">METZ01_LOCUS13490</name>
</gene>
<dbReference type="SUPFAM" id="SSF49464">
    <property type="entry name" value="Carboxypeptidase regulatory domain-like"/>
    <property type="match status" value="1"/>
</dbReference>
<evidence type="ECO:0008006" key="2">
    <source>
        <dbReference type="Google" id="ProtNLM"/>
    </source>
</evidence>
<accession>A0A381P138</accession>
<dbReference type="AlphaFoldDB" id="A0A381P138"/>
<dbReference type="EMBL" id="UINC01000755">
    <property type="protein sequence ID" value="SUZ60636.1"/>
    <property type="molecule type" value="Genomic_DNA"/>
</dbReference>